<accession>A0AA36NW62</accession>
<organism evidence="2 3">
    <name type="scientific">Acinetobacter nosocomialis 28F</name>
    <dbReference type="NCBI Taxonomy" id="1147131"/>
    <lineage>
        <taxon>Bacteria</taxon>
        <taxon>Pseudomonadati</taxon>
        <taxon>Pseudomonadota</taxon>
        <taxon>Gammaproteobacteria</taxon>
        <taxon>Moraxellales</taxon>
        <taxon>Moraxellaceae</taxon>
        <taxon>Acinetobacter</taxon>
        <taxon>Acinetobacter calcoaceticus/baumannii complex</taxon>
    </lineage>
</organism>
<comment type="caution">
    <text evidence="2">The sequence shown here is derived from an EMBL/GenBank/DDBJ whole genome shotgun (WGS) entry which is preliminary data.</text>
</comment>
<dbReference type="AlphaFoldDB" id="A0AA36NW62"/>
<keyword evidence="1" id="KW-0472">Membrane</keyword>
<keyword evidence="1" id="KW-0812">Transmembrane</keyword>
<name>A0AA36NW62_ACINO</name>
<dbReference type="EMBL" id="CBSD020000051">
    <property type="protein sequence ID" value="CDG75393.1"/>
    <property type="molecule type" value="Genomic_DNA"/>
</dbReference>
<keyword evidence="3" id="KW-1185">Reference proteome</keyword>
<feature type="transmembrane region" description="Helical" evidence="1">
    <location>
        <begin position="43"/>
        <end position="61"/>
    </location>
</feature>
<proteinExistence type="predicted"/>
<evidence type="ECO:0000313" key="2">
    <source>
        <dbReference type="EMBL" id="CDG75393.1"/>
    </source>
</evidence>
<protein>
    <submittedName>
        <fullName evidence="2">Uncharacterized protein</fullName>
    </submittedName>
</protein>
<sequence length="75" mass="9326">MDRKFLKVESLSLKMCLSRLETLKNKGYLMAVWQFVKDNFGTFWFLFMGIFFLVRTFFWLIRELRYQKHDDQYIP</sequence>
<evidence type="ECO:0000256" key="1">
    <source>
        <dbReference type="SAM" id="Phobius"/>
    </source>
</evidence>
<reference evidence="2 3" key="1">
    <citation type="submission" date="2013-06" db="EMBL/GenBank/DDBJ databases">
        <title>Comparative analysis of genomes of multi-drug Acinetobacter sp. from Colombian Hospitals.</title>
        <authorList>
            <person name="Barreto-Hernandez E."/>
            <person name="Gonzalez E.B."/>
            <person name="Cepeda L.A."/>
            <person name="Valenzuela E.M."/>
            <person name="Falquet L."/>
            <person name="Reguero M.T."/>
            <person name="Mantilla R."/>
        </authorList>
    </citation>
    <scope>NUCLEOTIDE SEQUENCE [LARGE SCALE GENOMIC DNA]</scope>
    <source>
        <strain evidence="2 3">28F</strain>
    </source>
</reference>
<evidence type="ECO:0000313" key="3">
    <source>
        <dbReference type="Proteomes" id="UP000019193"/>
    </source>
</evidence>
<dbReference type="Proteomes" id="UP000019193">
    <property type="component" value="Unassembled WGS sequence"/>
</dbReference>
<keyword evidence="1" id="KW-1133">Transmembrane helix</keyword>
<gene>
    <name evidence="2" type="ORF">ANICBIBUN_20008</name>
</gene>